<comment type="subunit">
    <text evidence="4">Hexamer formed by 3 homodimers.</text>
</comment>
<evidence type="ECO:0000313" key="16">
    <source>
        <dbReference type="Proteomes" id="UP000626148"/>
    </source>
</evidence>
<dbReference type="EMBL" id="BMXR01000013">
    <property type="protein sequence ID" value="GGX69458.1"/>
    <property type="molecule type" value="Genomic_DNA"/>
</dbReference>
<dbReference type="GO" id="GO:0034213">
    <property type="term" value="P:quinolinate catabolic process"/>
    <property type="evidence" value="ECO:0007669"/>
    <property type="project" value="TreeGrafter"/>
</dbReference>
<feature type="domain" description="Quinolinate phosphoribosyl transferase N-terminal" evidence="14">
    <location>
        <begin position="32"/>
        <end position="116"/>
    </location>
</feature>
<evidence type="ECO:0000256" key="4">
    <source>
        <dbReference type="ARBA" id="ARBA00011218"/>
    </source>
</evidence>
<dbReference type="InterPro" id="IPR027277">
    <property type="entry name" value="NadC/ModD"/>
</dbReference>
<evidence type="ECO:0000256" key="3">
    <source>
        <dbReference type="ARBA" id="ARBA00009400"/>
    </source>
</evidence>
<comment type="caution">
    <text evidence="15">The sequence shown here is derived from an EMBL/GenBank/DDBJ whole genome shotgun (WGS) entry which is preliminary data.</text>
</comment>
<dbReference type="GO" id="GO:0009435">
    <property type="term" value="P:NAD+ biosynthetic process"/>
    <property type="evidence" value="ECO:0007669"/>
    <property type="project" value="InterPro"/>
</dbReference>
<comment type="catalytic activity">
    <reaction evidence="10">
        <text>nicotinate beta-D-ribonucleotide + CO2 + diphosphate = quinolinate + 5-phospho-alpha-D-ribose 1-diphosphate + 2 H(+)</text>
        <dbReference type="Rhea" id="RHEA:12733"/>
        <dbReference type="ChEBI" id="CHEBI:15378"/>
        <dbReference type="ChEBI" id="CHEBI:16526"/>
        <dbReference type="ChEBI" id="CHEBI:29959"/>
        <dbReference type="ChEBI" id="CHEBI:33019"/>
        <dbReference type="ChEBI" id="CHEBI:57502"/>
        <dbReference type="ChEBI" id="CHEBI:58017"/>
        <dbReference type="EC" id="2.4.2.19"/>
    </reaction>
</comment>
<comment type="pathway">
    <text evidence="2">Cofactor biosynthesis; NAD(+) biosynthesis; nicotinate D-ribonucleotide from quinolinate: step 1/1.</text>
</comment>
<evidence type="ECO:0000256" key="7">
    <source>
        <dbReference type="ARBA" id="ARBA00022676"/>
    </source>
</evidence>
<dbReference type="Proteomes" id="UP000626148">
    <property type="component" value="Unassembled WGS sequence"/>
</dbReference>
<reference evidence="15" key="1">
    <citation type="journal article" date="2014" name="Int. J. Syst. Evol. Microbiol.">
        <title>Complete genome sequence of Corynebacterium casei LMG S-19264T (=DSM 44701T), isolated from a smear-ripened cheese.</title>
        <authorList>
            <consortium name="US DOE Joint Genome Institute (JGI-PGF)"/>
            <person name="Walter F."/>
            <person name="Albersmeier A."/>
            <person name="Kalinowski J."/>
            <person name="Ruckert C."/>
        </authorList>
    </citation>
    <scope>NUCLEOTIDE SEQUENCE</scope>
    <source>
        <strain evidence="15">KCTC 22169</strain>
    </source>
</reference>
<organism evidence="15 16">
    <name type="scientific">Saccharospirillum salsuginis</name>
    <dbReference type="NCBI Taxonomy" id="418750"/>
    <lineage>
        <taxon>Bacteria</taxon>
        <taxon>Pseudomonadati</taxon>
        <taxon>Pseudomonadota</taxon>
        <taxon>Gammaproteobacteria</taxon>
        <taxon>Oceanospirillales</taxon>
        <taxon>Saccharospirillaceae</taxon>
        <taxon>Saccharospirillum</taxon>
    </lineage>
</organism>
<dbReference type="RefSeq" id="WP_189612307.1">
    <property type="nucleotide sequence ID" value="NZ_BMXR01000013.1"/>
</dbReference>
<feature type="domain" description="Quinolinate phosphoribosyl transferase C-terminal" evidence="13">
    <location>
        <begin position="119"/>
        <end position="283"/>
    </location>
</feature>
<dbReference type="AlphaFoldDB" id="A0A918KMP0"/>
<evidence type="ECO:0000256" key="12">
    <source>
        <dbReference type="PIRNR" id="PIRNR006250"/>
    </source>
</evidence>
<gene>
    <name evidence="15" type="primary">nadC</name>
    <name evidence="15" type="ORF">GCM10007392_41300</name>
</gene>
<dbReference type="SUPFAM" id="SSF54675">
    <property type="entry name" value="Nicotinate/Quinolinate PRTase N-terminal domain-like"/>
    <property type="match status" value="1"/>
</dbReference>
<evidence type="ECO:0000259" key="13">
    <source>
        <dbReference type="Pfam" id="PF01729"/>
    </source>
</evidence>
<reference evidence="15" key="2">
    <citation type="submission" date="2020-09" db="EMBL/GenBank/DDBJ databases">
        <authorList>
            <person name="Sun Q."/>
            <person name="Kim S."/>
        </authorList>
    </citation>
    <scope>NUCLEOTIDE SEQUENCE</scope>
    <source>
        <strain evidence="15">KCTC 22169</strain>
    </source>
</reference>
<comment type="function">
    <text evidence="1">Involved in the catabolism of quinolinic acid (QA).</text>
</comment>
<dbReference type="FunFam" id="3.90.1170.20:FF:000001">
    <property type="entry name" value="Nicotinate-nucleotide diphosphorylase (Carboxylating)"/>
    <property type="match status" value="1"/>
</dbReference>
<evidence type="ECO:0000256" key="8">
    <source>
        <dbReference type="ARBA" id="ARBA00022679"/>
    </source>
</evidence>
<dbReference type="GO" id="GO:0005737">
    <property type="term" value="C:cytoplasm"/>
    <property type="evidence" value="ECO:0007669"/>
    <property type="project" value="TreeGrafter"/>
</dbReference>
<evidence type="ECO:0000256" key="11">
    <source>
        <dbReference type="ARBA" id="ARBA00069173"/>
    </source>
</evidence>
<protein>
    <recommendedName>
        <fullName evidence="11">Probable nicotinate-nucleotide pyrophosphorylase [carboxylating]</fullName>
        <ecNumber evidence="5">2.4.2.19</ecNumber>
    </recommendedName>
    <alternativeName>
        <fullName evidence="9">Quinolinate phosphoribosyltransferase [decarboxylating]</fullName>
    </alternativeName>
</protein>
<dbReference type="InterPro" id="IPR013785">
    <property type="entry name" value="Aldolase_TIM"/>
</dbReference>
<dbReference type="InterPro" id="IPR022412">
    <property type="entry name" value="Quinolinate_PRibosylTrfase_N"/>
</dbReference>
<keyword evidence="8 12" id="KW-0808">Transferase</keyword>
<dbReference type="Gene3D" id="3.90.1170.20">
    <property type="entry name" value="Quinolinate phosphoribosyl transferase, N-terminal domain"/>
    <property type="match status" value="1"/>
</dbReference>
<dbReference type="PANTHER" id="PTHR32179:SF3">
    <property type="entry name" value="NICOTINATE-NUCLEOTIDE PYROPHOSPHORYLASE [CARBOXYLATING]"/>
    <property type="match status" value="1"/>
</dbReference>
<sequence>MFIADVPYAEKLRNHMVRCVQFALEEDIGSGDITAELIPDDKSIKAEVITRESGVLCGREWADEVFRQVDANVLLKWHKEDGDLLEPSEKLVTINGLAESILTAERTALNFLQTLSGTATTSNRYKNSASDSGVIILDTRKTIPGLRMAQKYAVVAGGCTNHRLGLFDRFLIKENHISACGSISKAVSFARKKDPSKIIEVEVETLAQLDECITSNADIAMLDNFSPEDTSLALQRAKGRISIEVSGNVDLNSVKTIYNSQHPDYISSGDLTKNIQALDLSLRFAL</sequence>
<evidence type="ECO:0000256" key="2">
    <source>
        <dbReference type="ARBA" id="ARBA00004893"/>
    </source>
</evidence>
<name>A0A918KMP0_9GAMM</name>
<dbReference type="PIRSF" id="PIRSF006250">
    <property type="entry name" value="NadC_ModD"/>
    <property type="match status" value="1"/>
</dbReference>
<dbReference type="InterPro" id="IPR037128">
    <property type="entry name" value="Quinolinate_PRibosylTase_N_sf"/>
</dbReference>
<evidence type="ECO:0000256" key="9">
    <source>
        <dbReference type="ARBA" id="ARBA00033102"/>
    </source>
</evidence>
<dbReference type="InterPro" id="IPR002638">
    <property type="entry name" value="Quinolinate_PRibosylTrfase_C"/>
</dbReference>
<comment type="similarity">
    <text evidence="3 12">Belongs to the NadC/ModD family.</text>
</comment>
<evidence type="ECO:0000313" key="15">
    <source>
        <dbReference type="EMBL" id="GGX69458.1"/>
    </source>
</evidence>
<dbReference type="CDD" id="cd01572">
    <property type="entry name" value="QPRTase"/>
    <property type="match status" value="1"/>
</dbReference>
<dbReference type="FunFam" id="3.20.20.70:FF:000030">
    <property type="entry name" value="Nicotinate-nucleotide pyrophosphorylase, carboxylating"/>
    <property type="match status" value="1"/>
</dbReference>
<dbReference type="SUPFAM" id="SSF51690">
    <property type="entry name" value="Nicotinate/Quinolinate PRTase C-terminal domain-like"/>
    <property type="match status" value="1"/>
</dbReference>
<dbReference type="GO" id="GO:0004514">
    <property type="term" value="F:nicotinate-nucleotide diphosphorylase (carboxylating) activity"/>
    <property type="evidence" value="ECO:0007669"/>
    <property type="project" value="UniProtKB-EC"/>
</dbReference>
<evidence type="ECO:0000256" key="6">
    <source>
        <dbReference type="ARBA" id="ARBA00022642"/>
    </source>
</evidence>
<evidence type="ECO:0000259" key="14">
    <source>
        <dbReference type="Pfam" id="PF02749"/>
    </source>
</evidence>
<accession>A0A918KMP0</accession>
<dbReference type="InterPro" id="IPR036068">
    <property type="entry name" value="Nicotinate_pribotase-like_C"/>
</dbReference>
<keyword evidence="16" id="KW-1185">Reference proteome</keyword>
<dbReference type="NCBIfam" id="TIGR00078">
    <property type="entry name" value="nadC"/>
    <property type="match status" value="1"/>
</dbReference>
<keyword evidence="6" id="KW-0662">Pyridine nucleotide biosynthesis</keyword>
<keyword evidence="7 12" id="KW-0328">Glycosyltransferase</keyword>
<evidence type="ECO:0000256" key="10">
    <source>
        <dbReference type="ARBA" id="ARBA00047445"/>
    </source>
</evidence>
<dbReference type="Pfam" id="PF02749">
    <property type="entry name" value="QRPTase_N"/>
    <property type="match status" value="1"/>
</dbReference>
<evidence type="ECO:0000256" key="1">
    <source>
        <dbReference type="ARBA" id="ARBA00003237"/>
    </source>
</evidence>
<dbReference type="EC" id="2.4.2.19" evidence="5"/>
<dbReference type="Gene3D" id="3.20.20.70">
    <property type="entry name" value="Aldolase class I"/>
    <property type="match status" value="1"/>
</dbReference>
<proteinExistence type="inferred from homology"/>
<dbReference type="PANTHER" id="PTHR32179">
    <property type="entry name" value="NICOTINATE-NUCLEOTIDE PYROPHOSPHORYLASE [CARBOXYLATING]"/>
    <property type="match status" value="1"/>
</dbReference>
<evidence type="ECO:0000256" key="5">
    <source>
        <dbReference type="ARBA" id="ARBA00011944"/>
    </source>
</evidence>
<dbReference type="InterPro" id="IPR004393">
    <property type="entry name" value="NadC"/>
</dbReference>
<dbReference type="Pfam" id="PF01729">
    <property type="entry name" value="QRPTase_C"/>
    <property type="match status" value="1"/>
</dbReference>